<dbReference type="InterPro" id="IPR004095">
    <property type="entry name" value="TGS"/>
</dbReference>
<dbReference type="PANTHER" id="PTHR21262">
    <property type="entry name" value="GUANOSINE-3',5'-BIS DIPHOSPHATE 3'-PYROPHOSPHOHYDROLASE"/>
    <property type="match status" value="1"/>
</dbReference>
<dbReference type="InterPro" id="IPR012676">
    <property type="entry name" value="TGS-like"/>
</dbReference>
<name>A0ABX8BK45_9ACTN</name>
<dbReference type="InterPro" id="IPR043519">
    <property type="entry name" value="NT_sf"/>
</dbReference>
<dbReference type="SMART" id="SM00954">
    <property type="entry name" value="RelA_SpoT"/>
    <property type="match status" value="1"/>
</dbReference>
<dbReference type="InterPro" id="IPR003607">
    <property type="entry name" value="HD/PDEase_dom"/>
</dbReference>
<dbReference type="EMBL" id="CP074133">
    <property type="protein sequence ID" value="QUX21843.1"/>
    <property type="molecule type" value="Genomic_DNA"/>
</dbReference>
<dbReference type="SMART" id="SM00471">
    <property type="entry name" value="HDc"/>
    <property type="match status" value="1"/>
</dbReference>
<dbReference type="RefSeq" id="WP_220563067.1">
    <property type="nucleotide sequence ID" value="NZ_CP074133.1"/>
</dbReference>
<dbReference type="SUPFAM" id="SSF81301">
    <property type="entry name" value="Nucleotidyltransferase"/>
    <property type="match status" value="1"/>
</dbReference>
<evidence type="ECO:0000256" key="1">
    <source>
        <dbReference type="ARBA" id="ARBA00007476"/>
    </source>
</evidence>
<feature type="domain" description="TGS" evidence="4">
    <location>
        <begin position="409"/>
        <end position="470"/>
    </location>
</feature>
<dbReference type="Pfam" id="PF02824">
    <property type="entry name" value="TGS"/>
    <property type="match status" value="1"/>
</dbReference>
<dbReference type="Gene3D" id="3.30.460.10">
    <property type="entry name" value="Beta Polymerase, domain 2"/>
    <property type="match status" value="1"/>
</dbReference>
<evidence type="ECO:0000259" key="4">
    <source>
        <dbReference type="PROSITE" id="PS51880"/>
    </source>
</evidence>
<dbReference type="Gene3D" id="3.10.20.30">
    <property type="match status" value="1"/>
</dbReference>
<dbReference type="InterPro" id="IPR012675">
    <property type="entry name" value="Beta-grasp_dom_sf"/>
</dbReference>
<dbReference type="Proteomes" id="UP000676079">
    <property type="component" value="Chromosome"/>
</dbReference>
<reference evidence="5 6" key="1">
    <citation type="submission" date="2021-05" db="EMBL/GenBank/DDBJ databases">
        <title>Direct Submission.</title>
        <authorList>
            <person name="Li K."/>
            <person name="Gao J."/>
        </authorList>
    </citation>
    <scope>NUCLEOTIDE SEQUENCE [LARGE SCALE GENOMIC DNA]</scope>
    <source>
        <strain evidence="5 6">Mg02</strain>
    </source>
</reference>
<comment type="similarity">
    <text evidence="1">Belongs to the RelA/SpoT family.</text>
</comment>
<organism evidence="5 6">
    <name type="scientific">Nocardiopsis changdeensis</name>
    <dbReference type="NCBI Taxonomy" id="2831969"/>
    <lineage>
        <taxon>Bacteria</taxon>
        <taxon>Bacillati</taxon>
        <taxon>Actinomycetota</taxon>
        <taxon>Actinomycetes</taxon>
        <taxon>Streptosporangiales</taxon>
        <taxon>Nocardiopsidaceae</taxon>
        <taxon>Nocardiopsis</taxon>
    </lineage>
</organism>
<dbReference type="CDD" id="cd00077">
    <property type="entry name" value="HDc"/>
    <property type="match status" value="1"/>
</dbReference>
<evidence type="ECO:0000256" key="2">
    <source>
        <dbReference type="SAM" id="MobiDB-lite"/>
    </source>
</evidence>
<dbReference type="PROSITE" id="PS51880">
    <property type="entry name" value="TGS"/>
    <property type="match status" value="1"/>
</dbReference>
<feature type="domain" description="HD" evidence="3">
    <location>
        <begin position="72"/>
        <end position="169"/>
    </location>
</feature>
<dbReference type="Pfam" id="PF13328">
    <property type="entry name" value="HD_4"/>
    <property type="match status" value="1"/>
</dbReference>
<dbReference type="PANTHER" id="PTHR21262:SF31">
    <property type="entry name" value="GTP PYROPHOSPHOKINASE"/>
    <property type="match status" value="1"/>
</dbReference>
<dbReference type="Pfam" id="PF04607">
    <property type="entry name" value="RelA_SpoT"/>
    <property type="match status" value="1"/>
</dbReference>
<feature type="region of interest" description="Disordered" evidence="2">
    <location>
        <begin position="556"/>
        <end position="579"/>
    </location>
</feature>
<dbReference type="Gene3D" id="1.10.3210.10">
    <property type="entry name" value="Hypothetical protein af1432"/>
    <property type="match status" value="1"/>
</dbReference>
<dbReference type="SUPFAM" id="SSF109604">
    <property type="entry name" value="HD-domain/PDEase-like"/>
    <property type="match status" value="1"/>
</dbReference>
<evidence type="ECO:0000313" key="6">
    <source>
        <dbReference type="Proteomes" id="UP000676079"/>
    </source>
</evidence>
<dbReference type="SUPFAM" id="SSF81271">
    <property type="entry name" value="TGS-like"/>
    <property type="match status" value="1"/>
</dbReference>
<keyword evidence="6" id="KW-1185">Reference proteome</keyword>
<accession>A0ABX8BK45</accession>
<evidence type="ECO:0000313" key="5">
    <source>
        <dbReference type="EMBL" id="QUX21843.1"/>
    </source>
</evidence>
<dbReference type="CDD" id="cd05399">
    <property type="entry name" value="NT_Rel-Spo_like"/>
    <property type="match status" value="1"/>
</dbReference>
<dbReference type="PROSITE" id="PS51831">
    <property type="entry name" value="HD"/>
    <property type="match status" value="1"/>
</dbReference>
<evidence type="ECO:0000259" key="3">
    <source>
        <dbReference type="PROSITE" id="PS51831"/>
    </source>
</evidence>
<dbReference type="InterPro" id="IPR007685">
    <property type="entry name" value="RelA_SpoT"/>
</dbReference>
<protein>
    <submittedName>
        <fullName evidence="5">Bifunctional (P)ppGpp synthetase/guanosine-3',5'-bis(Diphosphate) 3'-pyrophosphohydrolase</fullName>
    </submittedName>
</protein>
<proteinExistence type="inferred from homology"/>
<sequence>MGAPDVDVTASTEWWRGLNQAKATTRPASEAEPLIAEHLRWYPKADTALLARAYAVADHLHREQKRKSGEPFIIHPLAVATILAELGLDTATLVAALLHDTVEDTPFSLAHLAAEFGTEVGVMVDGVTKVDRSMYGSAAAGETFRKMVVAARDDLRVLLIKLADRVHNLRTLQFQPPHKRVKIARGTRELLIPLAERLGVYKLKRELEDLCFEYLETEEFERTRECAALVRGRARPETEALTVALRDSLAAFRVKADVEVRPRHLASVFHSGAPLAALDPQATVRYLVVVRGEERNAYLALGAVHGRWQPVPAKFRDFIASPKYNLYRALHTTVLTDTGHRVQIIICDNRAQQVSEYGIIAEIHERTGRDGRLAAGGTTDPEWLTRLLRWQEGASAEELLEGVRTDLADSITVLTADGVVLMLPEGSTPVDVAYALDNEIGDRFSAATVNGRLALPSAQVREGDTVQIITKAEPGPDRAWLESVRTGKARVAIGAWHRTRDRERAEVAGRRRMADSMGGDRSLIEAESSGDMISVARRAGYATLEEYYVAMGYGQIDPADAPARPAPAPPREGTDTEQA</sequence>
<dbReference type="InterPro" id="IPR006674">
    <property type="entry name" value="HD_domain"/>
</dbReference>
<gene>
    <name evidence="5" type="ORF">KGD84_26240</name>
</gene>